<keyword evidence="3" id="KW-1185">Reference proteome</keyword>
<reference evidence="2 3" key="1">
    <citation type="journal article" date="2018" name="Genomics">
        <title>Molecular footprints of inshore aquatic adaptation in Indo-Pacific humpback dolphin (Sousa chinensis).</title>
        <authorList>
            <person name="Ming Y."/>
            <person name="Jian J."/>
            <person name="Yu F."/>
            <person name="Yu X."/>
            <person name="Wang J."/>
            <person name="Liu W."/>
        </authorList>
    </citation>
    <scope>NUCLEOTIDE SEQUENCE [LARGE SCALE GENOMIC DNA]</scope>
    <source>
        <strain evidence="2">MY-2018</strain>
        <tissue evidence="2">Skin</tissue>
    </source>
</reference>
<feature type="compositionally biased region" description="Basic and acidic residues" evidence="1">
    <location>
        <begin position="46"/>
        <end position="60"/>
    </location>
</feature>
<sequence>VSVTSLWLRLCTPNAASPGLIPGRRTRSHMPQPRDHVLQLKTPHAATKDATRHKEDPACG</sequence>
<evidence type="ECO:0000313" key="2">
    <source>
        <dbReference type="EMBL" id="TEA36877.1"/>
    </source>
</evidence>
<feature type="non-terminal residue" evidence="2">
    <location>
        <position position="1"/>
    </location>
</feature>
<gene>
    <name evidence="2" type="ORF">DBR06_SOUSAS32310007</name>
</gene>
<proteinExistence type="predicted"/>
<comment type="caution">
    <text evidence="2">The sequence shown here is derived from an EMBL/GenBank/DDBJ whole genome shotgun (WGS) entry which is preliminary data.</text>
</comment>
<evidence type="ECO:0000313" key="3">
    <source>
        <dbReference type="Proteomes" id="UP000295264"/>
    </source>
</evidence>
<organism evidence="2 3">
    <name type="scientific">Sousa chinensis</name>
    <name type="common">Indo-pacific humpbacked dolphin</name>
    <name type="synonym">Steno chinensis</name>
    <dbReference type="NCBI Taxonomy" id="103600"/>
    <lineage>
        <taxon>Eukaryota</taxon>
        <taxon>Metazoa</taxon>
        <taxon>Chordata</taxon>
        <taxon>Craniata</taxon>
        <taxon>Vertebrata</taxon>
        <taxon>Euteleostomi</taxon>
        <taxon>Mammalia</taxon>
        <taxon>Eutheria</taxon>
        <taxon>Laurasiatheria</taxon>
        <taxon>Artiodactyla</taxon>
        <taxon>Whippomorpha</taxon>
        <taxon>Cetacea</taxon>
        <taxon>Odontoceti</taxon>
        <taxon>Delphinidae</taxon>
        <taxon>Sousa</taxon>
    </lineage>
</organism>
<dbReference type="Proteomes" id="UP000295264">
    <property type="component" value="Unassembled WGS sequence"/>
</dbReference>
<evidence type="ECO:0000256" key="1">
    <source>
        <dbReference type="SAM" id="MobiDB-lite"/>
    </source>
</evidence>
<dbReference type="AlphaFoldDB" id="A0A484GM30"/>
<accession>A0A484GM30</accession>
<name>A0A484GM30_SOUCH</name>
<protein>
    <submittedName>
        <fullName evidence="2">Uncharacterized protein</fullName>
    </submittedName>
</protein>
<feature type="non-terminal residue" evidence="2">
    <location>
        <position position="60"/>
    </location>
</feature>
<dbReference type="EMBL" id="QWLN02005732">
    <property type="protein sequence ID" value="TEA36877.1"/>
    <property type="molecule type" value="Genomic_DNA"/>
</dbReference>
<feature type="region of interest" description="Disordered" evidence="1">
    <location>
        <begin position="17"/>
        <end position="60"/>
    </location>
</feature>